<dbReference type="AlphaFoldDB" id="A0AAJ0F7I1"/>
<sequence>MQSSGQPLGCIPHWSQSEPPSRRIVTPTRQSDWETVKDIIEDLYIRKNVRLKDVMDVLQRVYHFRATARMYKAQFVRWNWHKYATSQALGNNSTRGSRKGRKGTPRLLLTDNRRSDHRPRNVLQTQLLEVHQHRYLTVAVCAFRDFILGWAEKDPRWNSGAASPFARMGSYNSTMISHFVGALLQFQQDETQEGGRLLRAAFLGLEDLVVDGHMAAVWDCCVAVPLLTATHKKPHLLQAFLRHLSQLCATKAPDHPLRRICPAVLGFAENATSPQCMAEYTSAVWRLWSDTLASLLGSRRNISLLHTHRAYLIIQPTPDPALVRHMADEYNQLVADASASLGPDTTTALALEFDALLTLSRFNVVHPTALESRLARVLDRLARKEGNFGVPPRAWSLEDRQVLRGCWFLATLYAEAAGDAQRAAECRAAFLATPPDGDWVQYALRMEERLKAAGKVEEAEEVRRKRMEVQLPRDIVEILDEEEREAVQAGV</sequence>
<comment type="caution">
    <text evidence="3">The sequence shown here is derived from an EMBL/GenBank/DDBJ whole genome shotgun (WGS) entry which is preliminary data.</text>
</comment>
<dbReference type="InterPro" id="IPR025676">
    <property type="entry name" value="Clr5_dom"/>
</dbReference>
<evidence type="ECO:0000259" key="2">
    <source>
        <dbReference type="Pfam" id="PF14420"/>
    </source>
</evidence>
<evidence type="ECO:0000313" key="4">
    <source>
        <dbReference type="Proteomes" id="UP001239445"/>
    </source>
</evidence>
<evidence type="ECO:0000313" key="3">
    <source>
        <dbReference type="EMBL" id="KAK1757976.1"/>
    </source>
</evidence>
<protein>
    <submittedName>
        <fullName evidence="3">Clr5 domain-containing protein</fullName>
    </submittedName>
</protein>
<reference evidence="3" key="1">
    <citation type="submission" date="2023-06" db="EMBL/GenBank/DDBJ databases">
        <title>Genome-scale phylogeny and comparative genomics of the fungal order Sordariales.</title>
        <authorList>
            <consortium name="Lawrence Berkeley National Laboratory"/>
            <person name="Hensen N."/>
            <person name="Bonometti L."/>
            <person name="Westerberg I."/>
            <person name="Brannstrom I.O."/>
            <person name="Guillou S."/>
            <person name="Cros-Aarteil S."/>
            <person name="Calhoun S."/>
            <person name="Haridas S."/>
            <person name="Kuo A."/>
            <person name="Mondo S."/>
            <person name="Pangilinan J."/>
            <person name="Riley R."/>
            <person name="Labutti K."/>
            <person name="Andreopoulos B."/>
            <person name="Lipzen A."/>
            <person name="Chen C."/>
            <person name="Yanf M."/>
            <person name="Daum C."/>
            <person name="Ng V."/>
            <person name="Clum A."/>
            <person name="Steindorff A."/>
            <person name="Ohm R."/>
            <person name="Martin F."/>
            <person name="Silar P."/>
            <person name="Natvig D."/>
            <person name="Lalanne C."/>
            <person name="Gautier V."/>
            <person name="Ament-Velasquez S.L."/>
            <person name="Kruys A."/>
            <person name="Hutchinson M.I."/>
            <person name="Powell A.J."/>
            <person name="Barry K."/>
            <person name="Miller A.N."/>
            <person name="Grigoriev I.V."/>
            <person name="Debuchy R."/>
            <person name="Gladieux P."/>
            <person name="Thoren M.H."/>
            <person name="Johannesson H."/>
        </authorList>
    </citation>
    <scope>NUCLEOTIDE SEQUENCE</scope>
    <source>
        <strain evidence="3">PSN4</strain>
    </source>
</reference>
<dbReference type="Pfam" id="PF14420">
    <property type="entry name" value="Clr5"/>
    <property type="match status" value="1"/>
</dbReference>
<proteinExistence type="predicted"/>
<gene>
    <name evidence="3" type="ORF">QBC47DRAFT_294743</name>
</gene>
<dbReference type="EMBL" id="MU839829">
    <property type="protein sequence ID" value="KAK1757976.1"/>
    <property type="molecule type" value="Genomic_DNA"/>
</dbReference>
<feature type="region of interest" description="Disordered" evidence="1">
    <location>
        <begin position="89"/>
        <end position="114"/>
    </location>
</feature>
<accession>A0AAJ0F7I1</accession>
<evidence type="ECO:0000256" key="1">
    <source>
        <dbReference type="SAM" id="MobiDB-lite"/>
    </source>
</evidence>
<name>A0AAJ0F7I1_9PEZI</name>
<feature type="region of interest" description="Disordered" evidence="1">
    <location>
        <begin position="1"/>
        <end position="28"/>
    </location>
</feature>
<dbReference type="Proteomes" id="UP001239445">
    <property type="component" value="Unassembled WGS sequence"/>
</dbReference>
<dbReference type="PANTHER" id="PTHR38788:SF3">
    <property type="entry name" value="CLR5 DOMAIN-CONTAINING PROTEIN"/>
    <property type="match status" value="1"/>
</dbReference>
<feature type="domain" description="Clr5" evidence="2">
    <location>
        <begin position="30"/>
        <end position="82"/>
    </location>
</feature>
<dbReference type="PANTHER" id="PTHR38788">
    <property type="entry name" value="CLR5 DOMAIN-CONTAINING PROTEIN"/>
    <property type="match status" value="1"/>
</dbReference>
<keyword evidence="4" id="KW-1185">Reference proteome</keyword>
<organism evidence="3 4">
    <name type="scientific">Echria macrotheca</name>
    <dbReference type="NCBI Taxonomy" id="438768"/>
    <lineage>
        <taxon>Eukaryota</taxon>
        <taxon>Fungi</taxon>
        <taxon>Dikarya</taxon>
        <taxon>Ascomycota</taxon>
        <taxon>Pezizomycotina</taxon>
        <taxon>Sordariomycetes</taxon>
        <taxon>Sordariomycetidae</taxon>
        <taxon>Sordariales</taxon>
        <taxon>Schizotheciaceae</taxon>
        <taxon>Echria</taxon>
    </lineage>
</organism>